<protein>
    <submittedName>
        <fullName evidence="1">Bacterial regulatory proteins, MerR family</fullName>
    </submittedName>
</protein>
<dbReference type="EMBL" id="UOFG01000106">
    <property type="protein sequence ID" value="VAW60043.1"/>
    <property type="molecule type" value="Genomic_DNA"/>
</dbReference>
<gene>
    <name evidence="1" type="ORF">MNBD_GAMMA11-92</name>
</gene>
<proteinExistence type="predicted"/>
<dbReference type="Gene3D" id="1.10.1660.10">
    <property type="match status" value="1"/>
</dbReference>
<dbReference type="Pfam" id="PF13591">
    <property type="entry name" value="MerR_2"/>
    <property type="match status" value="1"/>
</dbReference>
<dbReference type="AlphaFoldDB" id="A0A3B0X6M9"/>
<evidence type="ECO:0000313" key="1">
    <source>
        <dbReference type="EMBL" id="VAW60043.1"/>
    </source>
</evidence>
<sequence>MSKQKILNGLLLDEHSELSLNELCRACSSSAEWVIELVEEGILEPIPPHGPPHEQKKQWLFPGNSLHRARTTLGLQRDLGINLAGAALALDLLEEIKALESQLNMIKCHKK</sequence>
<accession>A0A3B0X6M9</accession>
<name>A0A3B0X6M9_9ZZZZ</name>
<organism evidence="1">
    <name type="scientific">hydrothermal vent metagenome</name>
    <dbReference type="NCBI Taxonomy" id="652676"/>
    <lineage>
        <taxon>unclassified sequences</taxon>
        <taxon>metagenomes</taxon>
        <taxon>ecological metagenomes</taxon>
    </lineage>
</organism>
<reference evidence="1" key="1">
    <citation type="submission" date="2018-06" db="EMBL/GenBank/DDBJ databases">
        <authorList>
            <person name="Zhirakovskaya E."/>
        </authorList>
    </citation>
    <scope>NUCLEOTIDE SEQUENCE</scope>
</reference>